<keyword evidence="2" id="KW-0997">Cell inner membrane</keyword>
<feature type="coiled-coil region" evidence="9">
    <location>
        <begin position="474"/>
        <end position="543"/>
    </location>
</feature>
<dbReference type="InterPro" id="IPR024478">
    <property type="entry name" value="HlyB_4HB_MCP"/>
</dbReference>
<dbReference type="RefSeq" id="WP_258330756.1">
    <property type="nucleotide sequence ID" value="NZ_JAPTGG010000003.1"/>
</dbReference>
<dbReference type="CDD" id="cd11386">
    <property type="entry name" value="MCP_signal"/>
    <property type="match status" value="1"/>
</dbReference>
<dbReference type="InterPro" id="IPR004090">
    <property type="entry name" value="Chemotax_Me-accpt_rcpt"/>
</dbReference>
<dbReference type="InterPro" id="IPR000727">
    <property type="entry name" value="T_SNARE_dom"/>
</dbReference>
<feature type="domain" description="HAMP" evidence="13">
    <location>
        <begin position="216"/>
        <end position="269"/>
    </location>
</feature>
<dbReference type="PROSITE" id="PS50885">
    <property type="entry name" value="HAMP"/>
    <property type="match status" value="1"/>
</dbReference>
<feature type="domain" description="Methyl-accepting transducer" evidence="11">
    <location>
        <begin position="274"/>
        <end position="510"/>
    </location>
</feature>
<keyword evidence="15" id="KW-1185">Reference proteome</keyword>
<reference evidence="14 15" key="1">
    <citation type="submission" date="2022-12" db="EMBL/GenBank/DDBJ databases">
        <title>Dasania phycosphaerae sp. nov., isolated from particulate material of the south coast of Korea.</title>
        <authorList>
            <person name="Jiang Y."/>
        </authorList>
    </citation>
    <scope>NUCLEOTIDE SEQUENCE [LARGE SCALE GENOMIC DNA]</scope>
    <source>
        <strain evidence="14 15">GY-19</strain>
    </source>
</reference>
<dbReference type="SMART" id="SM00283">
    <property type="entry name" value="MA"/>
    <property type="match status" value="1"/>
</dbReference>
<dbReference type="PROSITE" id="PS50111">
    <property type="entry name" value="CHEMOTAXIS_TRANSDUC_2"/>
    <property type="match status" value="1"/>
</dbReference>
<dbReference type="AlphaFoldDB" id="A0A9J6RJK9"/>
<feature type="domain" description="T-SNARE coiled-coil homology" evidence="12">
    <location>
        <begin position="469"/>
        <end position="523"/>
    </location>
</feature>
<keyword evidence="5 10" id="KW-0472">Membrane</keyword>
<sequence length="547" mass="59330">MNRLSVGQRLAVLVAVPLIIIILLVISSLSSFSTINNGVGRIYDDRVVPLTQLKSIMDGYTDIINAINKADNGLKNPDEALKELRKGEEMIKTNWASYTRSRLNEEERKLVESTNSKFGAADTIIDEAAEILASMGSTLAFDEYGDTLITDYNGDLFEYTDPIATEIAALIELQLNIAKQERQNAQSIYDDSFNLLITLGLIAAVLMTVSGIIVGRSISKPLNELRALIQQVDADQDLTVKISIEQKDEIGEVAAAFQRMVNRFSGILADVRDTSFQIQDFANSLSNNTEITREGVKVQTRETDQVATATTEMTHAIEEVSRNASQAASAANDANRETIDGNAVLEETINSINSLASRINASSEVINRVETDSSAIGTVLDVIRGIAEQTNLLALNAAIEAARAGEQGRGFAVVADEVRSLAQRTAESTQEIQQMIERLQSGAQEAVKSMSEGTDEMSRTLERAAKAGQSLTAIAKAVQLINEMNSQIAAATDEQKTVSQEISHNVVNISDVAKSSEHSVAEIDQASSQLKDVSNRLASLVNEFKTQ</sequence>
<evidence type="ECO:0000256" key="9">
    <source>
        <dbReference type="SAM" id="Coils"/>
    </source>
</evidence>
<dbReference type="GO" id="GO:0007165">
    <property type="term" value="P:signal transduction"/>
    <property type="evidence" value="ECO:0007669"/>
    <property type="project" value="UniProtKB-KW"/>
</dbReference>
<dbReference type="InterPro" id="IPR003660">
    <property type="entry name" value="HAMP_dom"/>
</dbReference>
<evidence type="ECO:0000256" key="5">
    <source>
        <dbReference type="ARBA" id="ARBA00023136"/>
    </source>
</evidence>
<evidence type="ECO:0000256" key="10">
    <source>
        <dbReference type="SAM" id="Phobius"/>
    </source>
</evidence>
<dbReference type="EMBL" id="JAPTGG010000003">
    <property type="protein sequence ID" value="MCZ0864604.1"/>
    <property type="molecule type" value="Genomic_DNA"/>
</dbReference>
<evidence type="ECO:0000256" key="3">
    <source>
        <dbReference type="ARBA" id="ARBA00022692"/>
    </source>
</evidence>
<dbReference type="Pfam" id="PF00015">
    <property type="entry name" value="MCPsignal"/>
    <property type="match status" value="1"/>
</dbReference>
<organism evidence="14 15">
    <name type="scientific">Dasania phycosphaerae</name>
    <dbReference type="NCBI Taxonomy" id="2950436"/>
    <lineage>
        <taxon>Bacteria</taxon>
        <taxon>Pseudomonadati</taxon>
        <taxon>Pseudomonadota</taxon>
        <taxon>Gammaproteobacteria</taxon>
        <taxon>Cellvibrionales</taxon>
        <taxon>Spongiibacteraceae</taxon>
        <taxon>Dasania</taxon>
    </lineage>
</organism>
<evidence type="ECO:0000313" key="15">
    <source>
        <dbReference type="Proteomes" id="UP001069090"/>
    </source>
</evidence>
<dbReference type="CDD" id="cd06225">
    <property type="entry name" value="HAMP"/>
    <property type="match status" value="1"/>
</dbReference>
<evidence type="ECO:0000256" key="6">
    <source>
        <dbReference type="ARBA" id="ARBA00023224"/>
    </source>
</evidence>
<evidence type="ECO:0000259" key="13">
    <source>
        <dbReference type="PROSITE" id="PS50885"/>
    </source>
</evidence>
<dbReference type="Gene3D" id="1.10.287.950">
    <property type="entry name" value="Methyl-accepting chemotaxis protein"/>
    <property type="match status" value="1"/>
</dbReference>
<dbReference type="FunFam" id="1.10.287.950:FF:000001">
    <property type="entry name" value="Methyl-accepting chemotaxis sensory transducer"/>
    <property type="match status" value="1"/>
</dbReference>
<keyword evidence="3 10" id="KW-0812">Transmembrane</keyword>
<evidence type="ECO:0000259" key="11">
    <source>
        <dbReference type="PROSITE" id="PS50111"/>
    </source>
</evidence>
<accession>A0A9J6RJK9</accession>
<dbReference type="GO" id="GO:0005886">
    <property type="term" value="C:plasma membrane"/>
    <property type="evidence" value="ECO:0007669"/>
    <property type="project" value="UniProtKB-SubCell"/>
</dbReference>
<dbReference type="Pfam" id="PF00672">
    <property type="entry name" value="HAMP"/>
    <property type="match status" value="1"/>
</dbReference>
<dbReference type="SUPFAM" id="SSF58104">
    <property type="entry name" value="Methyl-accepting chemotaxis protein (MCP) signaling domain"/>
    <property type="match status" value="1"/>
</dbReference>
<dbReference type="PANTHER" id="PTHR32089">
    <property type="entry name" value="METHYL-ACCEPTING CHEMOTAXIS PROTEIN MCPB"/>
    <property type="match status" value="1"/>
</dbReference>
<dbReference type="Pfam" id="PF12729">
    <property type="entry name" value="4HB_MCP_1"/>
    <property type="match status" value="1"/>
</dbReference>
<evidence type="ECO:0000259" key="12">
    <source>
        <dbReference type="PROSITE" id="PS50192"/>
    </source>
</evidence>
<evidence type="ECO:0000256" key="1">
    <source>
        <dbReference type="ARBA" id="ARBA00004429"/>
    </source>
</evidence>
<keyword evidence="6 8" id="KW-0807">Transducer</keyword>
<dbReference type="GO" id="GO:0004888">
    <property type="term" value="F:transmembrane signaling receptor activity"/>
    <property type="evidence" value="ECO:0007669"/>
    <property type="project" value="InterPro"/>
</dbReference>
<comment type="similarity">
    <text evidence="7">Belongs to the methyl-accepting chemotaxis (MCP) protein family.</text>
</comment>
<dbReference type="GO" id="GO:0006935">
    <property type="term" value="P:chemotaxis"/>
    <property type="evidence" value="ECO:0007669"/>
    <property type="project" value="InterPro"/>
</dbReference>
<dbReference type="SMART" id="SM00304">
    <property type="entry name" value="HAMP"/>
    <property type="match status" value="1"/>
</dbReference>
<evidence type="ECO:0000313" key="14">
    <source>
        <dbReference type="EMBL" id="MCZ0864604.1"/>
    </source>
</evidence>
<protein>
    <submittedName>
        <fullName evidence="14">Methyl-accepting chemotaxis protein</fullName>
    </submittedName>
</protein>
<evidence type="ECO:0000256" key="8">
    <source>
        <dbReference type="PROSITE-ProRule" id="PRU00284"/>
    </source>
</evidence>
<comment type="caution">
    <text evidence="14">The sequence shown here is derived from an EMBL/GenBank/DDBJ whole genome shotgun (WGS) entry which is preliminary data.</text>
</comment>
<evidence type="ECO:0000256" key="4">
    <source>
        <dbReference type="ARBA" id="ARBA00022989"/>
    </source>
</evidence>
<comment type="subcellular location">
    <subcellularLocation>
        <location evidence="1">Cell inner membrane</location>
        <topology evidence="1">Multi-pass membrane protein</topology>
    </subcellularLocation>
</comment>
<evidence type="ECO:0000256" key="2">
    <source>
        <dbReference type="ARBA" id="ARBA00022519"/>
    </source>
</evidence>
<dbReference type="PANTHER" id="PTHR32089:SF119">
    <property type="entry name" value="METHYL-ACCEPTING CHEMOTAXIS PROTEIN CTPL"/>
    <property type="match status" value="1"/>
</dbReference>
<dbReference type="PROSITE" id="PS50192">
    <property type="entry name" value="T_SNARE"/>
    <property type="match status" value="1"/>
</dbReference>
<proteinExistence type="inferred from homology"/>
<dbReference type="Gene3D" id="6.10.340.10">
    <property type="match status" value="1"/>
</dbReference>
<feature type="transmembrane region" description="Helical" evidence="10">
    <location>
        <begin position="193"/>
        <end position="214"/>
    </location>
</feature>
<keyword evidence="2" id="KW-1003">Cell membrane</keyword>
<feature type="transmembrane region" description="Helical" evidence="10">
    <location>
        <begin position="12"/>
        <end position="32"/>
    </location>
</feature>
<keyword evidence="9" id="KW-0175">Coiled coil</keyword>
<gene>
    <name evidence="14" type="ORF">O0V09_05295</name>
</gene>
<keyword evidence="4 10" id="KW-1133">Transmembrane helix</keyword>
<dbReference type="Proteomes" id="UP001069090">
    <property type="component" value="Unassembled WGS sequence"/>
</dbReference>
<evidence type="ECO:0000256" key="7">
    <source>
        <dbReference type="ARBA" id="ARBA00029447"/>
    </source>
</evidence>
<dbReference type="PRINTS" id="PR00260">
    <property type="entry name" value="CHEMTRNSDUCR"/>
</dbReference>
<name>A0A9J6RJK9_9GAMM</name>
<dbReference type="InterPro" id="IPR004089">
    <property type="entry name" value="MCPsignal_dom"/>
</dbReference>